<name>G9A7A5_SINF1</name>
<dbReference type="STRING" id="1117943.SFHH103_01638"/>
<evidence type="ECO:0000313" key="2">
    <source>
        <dbReference type="Proteomes" id="UP000007735"/>
    </source>
</evidence>
<protein>
    <submittedName>
        <fullName evidence="1">Uncharacterized protein</fullName>
    </submittedName>
</protein>
<accession>G9A7A5</accession>
<reference evidence="1 2" key="1">
    <citation type="journal article" date="2012" name="J. Bacteriol.">
        <title>Genome sequence of the soybean symbiont Sinorhizobium fredii HH103.</title>
        <authorList>
            <person name="Weidner S."/>
            <person name="Becker A."/>
            <person name="Bonilla I."/>
            <person name="Jaenicke S."/>
            <person name="Lloret J."/>
            <person name="Margaret I."/>
            <person name="Puhler A."/>
            <person name="Ruiz-Sainz J.E."/>
            <person name="Schneiker-Bekel S."/>
            <person name="Szczepanowski R."/>
            <person name="Vinardell J.M."/>
            <person name="Zehner S."/>
            <person name="Gottfert M."/>
        </authorList>
    </citation>
    <scope>NUCLEOTIDE SEQUENCE [LARGE SCALE GENOMIC DNA]</scope>
    <source>
        <strain evidence="1 2">HH103</strain>
    </source>
</reference>
<sequence>MFERPTVFIVGAGASHEVGFPLGTDLKKMVAGKVNIGFKDGWSQSSGDGQVAEAIRTSLKKLGERDANPHFSAGRSIAGAMTQAISIDNYLHAHADDARIIWIGKLGIARCILEAEANSALAHNKTYGEDFNLSRSEKAWYNTFFQMLTEGVQRSNLGALFSNVSIITFNYDRCIEHYLAHALANYYRMPHEEAAQLVQTLSIIHPYGQVGRLPWQQTGTVRFGKEIHSTELASVAEQLRTFTERVEDEAMLKRMRDHISIAEVVVYLGFSYGDMNMELLTVKESANKAIFGTSIGISDANRQIIERDIIETMGPSHQVIKRVELPNATCAQLLGNFWRPILRG</sequence>
<dbReference type="KEGG" id="sfh:SFHH103_01638"/>
<evidence type="ECO:0000313" key="1">
    <source>
        <dbReference type="EMBL" id="CCE96135.1"/>
    </source>
</evidence>
<proteinExistence type="predicted"/>
<organism evidence="1 2">
    <name type="scientific">Sinorhizobium fredii (strain HH103)</name>
    <dbReference type="NCBI Taxonomy" id="1117943"/>
    <lineage>
        <taxon>Bacteria</taxon>
        <taxon>Pseudomonadati</taxon>
        <taxon>Pseudomonadota</taxon>
        <taxon>Alphaproteobacteria</taxon>
        <taxon>Hyphomicrobiales</taxon>
        <taxon>Rhizobiaceae</taxon>
        <taxon>Sinorhizobium/Ensifer group</taxon>
        <taxon>Sinorhizobium</taxon>
    </lineage>
</organism>
<dbReference type="Proteomes" id="UP000007735">
    <property type="component" value="Chromosome"/>
</dbReference>
<dbReference type="EMBL" id="HE616890">
    <property type="protein sequence ID" value="CCE96135.1"/>
    <property type="molecule type" value="Genomic_DNA"/>
</dbReference>
<dbReference type="AlphaFoldDB" id="G9A7A5"/>
<dbReference type="eggNOG" id="ENOG502ZXTE">
    <property type="taxonomic scope" value="Bacteria"/>
</dbReference>
<dbReference type="HOGENOM" id="CLU_066587_0_0_5"/>
<dbReference type="RefSeq" id="WP_014328598.1">
    <property type="nucleotide sequence ID" value="NC_016812.1"/>
</dbReference>
<gene>
    <name evidence="1" type="ordered locus">SFHH103_01638</name>
</gene>